<dbReference type="SUPFAM" id="SSF52402">
    <property type="entry name" value="Adenine nucleotide alpha hydrolases-like"/>
    <property type="match status" value="1"/>
</dbReference>
<feature type="binding site" evidence="13">
    <location>
        <position position="190"/>
    </location>
    <ligand>
        <name>ATP</name>
        <dbReference type="ChEBI" id="CHEBI:30616"/>
    </ligand>
</feature>
<keyword evidence="7 13" id="KW-0460">Magnesium</keyword>
<feature type="binding site" description="in other chain" evidence="13">
    <location>
        <begin position="261"/>
        <end position="262"/>
    </location>
    <ligand>
        <name>deamido-NAD(+)</name>
        <dbReference type="ChEBI" id="CHEBI:58437"/>
        <note>ligand shared between two neighboring subunits</note>
    </ligand>
</feature>
<evidence type="ECO:0000256" key="1">
    <source>
        <dbReference type="ARBA" id="ARBA00005859"/>
    </source>
</evidence>
<dbReference type="EMBL" id="FOTR01000005">
    <property type="protein sequence ID" value="SFL93564.1"/>
    <property type="molecule type" value="Genomic_DNA"/>
</dbReference>
<evidence type="ECO:0000256" key="15">
    <source>
        <dbReference type="RuleBase" id="RU003812"/>
    </source>
</evidence>
<evidence type="ECO:0000256" key="11">
    <source>
        <dbReference type="ARBA" id="ARBA00066987"/>
    </source>
</evidence>
<evidence type="ECO:0000256" key="5">
    <source>
        <dbReference type="ARBA" id="ARBA00022741"/>
    </source>
</evidence>
<keyword evidence="4 13" id="KW-0479">Metal-binding</keyword>
<feature type="binding site" evidence="13">
    <location>
        <begin position="47"/>
        <end position="54"/>
    </location>
    <ligand>
        <name>ATP</name>
        <dbReference type="ChEBI" id="CHEBI:30616"/>
    </ligand>
</feature>
<evidence type="ECO:0000256" key="3">
    <source>
        <dbReference type="ARBA" id="ARBA00022598"/>
    </source>
</evidence>
<evidence type="ECO:0000256" key="8">
    <source>
        <dbReference type="ARBA" id="ARBA00023027"/>
    </source>
</evidence>
<proteinExistence type="inferred from homology"/>
<comment type="pathway">
    <text evidence="13">Cofactor biosynthesis; NAD(+) biosynthesis; NAD(+) from deamido-NAD(+) (ammonia route): step 1/1.</text>
</comment>
<evidence type="ECO:0000256" key="2">
    <source>
        <dbReference type="ARBA" id="ARBA00011738"/>
    </source>
</evidence>
<dbReference type="Proteomes" id="UP000198565">
    <property type="component" value="Unassembled WGS sequence"/>
</dbReference>
<dbReference type="InterPro" id="IPR022926">
    <property type="entry name" value="NH(3)-dep_NAD(+)_synth"/>
</dbReference>
<dbReference type="RefSeq" id="WP_091483724.1">
    <property type="nucleotide sequence ID" value="NZ_FOTR01000005.1"/>
</dbReference>
<reference evidence="18" key="1">
    <citation type="submission" date="2016-10" db="EMBL/GenBank/DDBJ databases">
        <authorList>
            <person name="Varghese N."/>
            <person name="Submissions S."/>
        </authorList>
    </citation>
    <scope>NUCLEOTIDE SEQUENCE [LARGE SCALE GENOMIC DNA]</scope>
    <source>
        <strain evidence="18">CGMCC 1.4250</strain>
    </source>
</reference>
<dbReference type="AlphaFoldDB" id="A0A1I4LRC3"/>
<evidence type="ECO:0000256" key="10">
    <source>
        <dbReference type="ARBA" id="ARBA00055966"/>
    </source>
</evidence>
<evidence type="ECO:0000256" key="7">
    <source>
        <dbReference type="ARBA" id="ARBA00022842"/>
    </source>
</evidence>
<feature type="binding site" evidence="13">
    <location>
        <position position="166"/>
    </location>
    <ligand>
        <name>Mg(2+)</name>
        <dbReference type="ChEBI" id="CHEBI:18420"/>
    </ligand>
</feature>
<keyword evidence="3 13" id="KW-0436">Ligase</keyword>
<keyword evidence="8 13" id="KW-0520">NAD</keyword>
<dbReference type="FunFam" id="3.40.50.620:FF:000015">
    <property type="entry name" value="NH(3)-dependent NAD(+) synthetase"/>
    <property type="match status" value="1"/>
</dbReference>
<dbReference type="NCBIfam" id="NF001979">
    <property type="entry name" value="PRK00768.1"/>
    <property type="match status" value="1"/>
</dbReference>
<dbReference type="NCBIfam" id="TIGR00552">
    <property type="entry name" value="nadE"/>
    <property type="match status" value="1"/>
</dbReference>
<dbReference type="UniPathway" id="UPA00253">
    <property type="reaction ID" value="UER00333"/>
</dbReference>
<comment type="catalytic activity">
    <reaction evidence="9 13 15">
        <text>deamido-NAD(+) + NH4(+) + ATP = AMP + diphosphate + NAD(+) + H(+)</text>
        <dbReference type="Rhea" id="RHEA:21188"/>
        <dbReference type="ChEBI" id="CHEBI:15378"/>
        <dbReference type="ChEBI" id="CHEBI:28938"/>
        <dbReference type="ChEBI" id="CHEBI:30616"/>
        <dbReference type="ChEBI" id="CHEBI:33019"/>
        <dbReference type="ChEBI" id="CHEBI:57540"/>
        <dbReference type="ChEBI" id="CHEBI:58437"/>
        <dbReference type="ChEBI" id="CHEBI:456215"/>
        <dbReference type="EC" id="6.3.1.5"/>
    </reaction>
</comment>
<dbReference type="OrthoDB" id="9803818at2"/>
<comment type="function">
    <text evidence="10 13">Catalyzes the ATP-dependent amidation of deamido-NAD to form NAD. Uses ammonia as a nitrogen source.</text>
</comment>
<dbReference type="EC" id="6.3.1.5" evidence="11 13"/>
<dbReference type="PANTHER" id="PTHR23090:SF7">
    <property type="entry name" value="NH(3)-DEPENDENT NAD(+) SYNTHETASE"/>
    <property type="match status" value="1"/>
</dbReference>
<comment type="similarity">
    <text evidence="1 13 14">Belongs to the NAD synthetase family.</text>
</comment>
<name>A0A1I4LRC3_9BACI</name>
<comment type="subunit">
    <text evidence="2 13">Homodimer.</text>
</comment>
<dbReference type="PANTHER" id="PTHR23090">
    <property type="entry name" value="NH 3 /GLUTAMINE-DEPENDENT NAD + SYNTHETASE"/>
    <property type="match status" value="1"/>
</dbReference>
<evidence type="ECO:0000256" key="12">
    <source>
        <dbReference type="ARBA" id="ARBA00070926"/>
    </source>
</evidence>
<gene>
    <name evidence="13" type="primary">nadE</name>
    <name evidence="17" type="ORF">SAMN04487943_105161</name>
</gene>
<evidence type="ECO:0000256" key="6">
    <source>
        <dbReference type="ARBA" id="ARBA00022840"/>
    </source>
</evidence>
<feature type="binding site" evidence="13">
    <location>
        <position position="53"/>
    </location>
    <ligand>
        <name>Mg(2+)</name>
        <dbReference type="ChEBI" id="CHEBI:18420"/>
    </ligand>
</feature>
<dbReference type="GO" id="GO:0008795">
    <property type="term" value="F:NAD+ synthase activity"/>
    <property type="evidence" value="ECO:0007669"/>
    <property type="project" value="UniProtKB-UniRule"/>
</dbReference>
<dbReference type="GO" id="GO:0003952">
    <property type="term" value="F:NAD+ synthase (glutamine-hydrolyzing) activity"/>
    <property type="evidence" value="ECO:0007669"/>
    <property type="project" value="InterPro"/>
</dbReference>
<sequence>MHSLQKEIMETLKVQPKIDPQEEFRRSVDFVKAYLTTHSFLKSVVLGISGGQDSTLAGYISQTAINELNEEHGEGKYEFIAVRLPYGEQADEDDCLVALDFIKPSRTIRVNIKAAVDASEAAVEKEIGDINEFVKGNTKARERMKVQYDIAAACNGVVVGTDHAAEAVTGFFTKYGDGAADILPLYRLNKRQGKSILKMLGSPERLYQKAPTADLESDRPQLPDEEALGVTYDAIDDYLEGKQVSDKDAETIEQWFMKTRHKREEPVTVFDDWWKR</sequence>
<dbReference type="HAMAP" id="MF_00193">
    <property type="entry name" value="NadE_ammonia_dep"/>
    <property type="match status" value="1"/>
</dbReference>
<dbReference type="InterPro" id="IPR003694">
    <property type="entry name" value="NAD_synthase"/>
</dbReference>
<dbReference type="InterPro" id="IPR014729">
    <property type="entry name" value="Rossmann-like_a/b/a_fold"/>
</dbReference>
<evidence type="ECO:0000313" key="18">
    <source>
        <dbReference type="Proteomes" id="UP000198565"/>
    </source>
</evidence>
<feature type="binding site" description="in other chain" evidence="13">
    <location>
        <position position="141"/>
    </location>
    <ligand>
        <name>deamido-NAD(+)</name>
        <dbReference type="ChEBI" id="CHEBI:58437"/>
        <note>ligand shared between two neighboring subunits</note>
    </ligand>
</feature>
<evidence type="ECO:0000256" key="9">
    <source>
        <dbReference type="ARBA" id="ARBA00051206"/>
    </source>
</evidence>
<feature type="binding site" description="in other chain" evidence="13">
    <location>
        <position position="174"/>
    </location>
    <ligand>
        <name>deamido-NAD(+)</name>
        <dbReference type="ChEBI" id="CHEBI:58437"/>
        <note>ligand shared between two neighboring subunits</note>
    </ligand>
</feature>
<feature type="binding site" evidence="13">
    <location>
        <position position="161"/>
    </location>
    <ligand>
        <name>ATP</name>
        <dbReference type="ChEBI" id="CHEBI:30616"/>
    </ligand>
</feature>
<dbReference type="CDD" id="cd00553">
    <property type="entry name" value="NAD_synthase"/>
    <property type="match status" value="1"/>
</dbReference>
<evidence type="ECO:0000313" key="17">
    <source>
        <dbReference type="EMBL" id="SFL93564.1"/>
    </source>
</evidence>
<feature type="binding site" evidence="13">
    <location>
        <position position="212"/>
    </location>
    <ligand>
        <name>ATP</name>
        <dbReference type="ChEBI" id="CHEBI:30616"/>
    </ligand>
</feature>
<dbReference type="InterPro" id="IPR022310">
    <property type="entry name" value="NAD/GMP_synthase"/>
</dbReference>
<keyword evidence="6 13" id="KW-0067">ATP-binding</keyword>
<feature type="binding site" evidence="13">
    <location>
        <position position="181"/>
    </location>
    <ligand>
        <name>deamido-NAD(+)</name>
        <dbReference type="ChEBI" id="CHEBI:58437"/>
        <note>ligand shared between two neighboring subunits</note>
    </ligand>
</feature>
<dbReference type="Pfam" id="PF02540">
    <property type="entry name" value="NAD_synthase"/>
    <property type="match status" value="1"/>
</dbReference>
<evidence type="ECO:0000256" key="4">
    <source>
        <dbReference type="ARBA" id="ARBA00022723"/>
    </source>
</evidence>
<keyword evidence="5 13" id="KW-0547">Nucleotide-binding</keyword>
<dbReference type="GO" id="GO:0009435">
    <property type="term" value="P:NAD+ biosynthetic process"/>
    <property type="evidence" value="ECO:0007669"/>
    <property type="project" value="UniProtKB-UniRule"/>
</dbReference>
<feature type="domain" description="NAD/GMP synthase" evidence="16">
    <location>
        <begin position="25"/>
        <end position="266"/>
    </location>
</feature>
<evidence type="ECO:0000256" key="13">
    <source>
        <dbReference type="HAMAP-Rule" id="MF_00193"/>
    </source>
</evidence>
<organism evidence="17 18">
    <name type="scientific">Gracilibacillus orientalis</name>
    <dbReference type="NCBI Taxonomy" id="334253"/>
    <lineage>
        <taxon>Bacteria</taxon>
        <taxon>Bacillati</taxon>
        <taxon>Bacillota</taxon>
        <taxon>Bacilli</taxon>
        <taxon>Bacillales</taxon>
        <taxon>Bacillaceae</taxon>
        <taxon>Gracilibacillus</taxon>
    </lineage>
</organism>
<keyword evidence="18" id="KW-1185">Reference proteome</keyword>
<dbReference type="GO" id="GO:0005737">
    <property type="term" value="C:cytoplasm"/>
    <property type="evidence" value="ECO:0007669"/>
    <property type="project" value="InterPro"/>
</dbReference>
<evidence type="ECO:0000259" key="16">
    <source>
        <dbReference type="Pfam" id="PF02540"/>
    </source>
</evidence>
<dbReference type="STRING" id="334253.SAMN04487943_105161"/>
<evidence type="ECO:0000256" key="14">
    <source>
        <dbReference type="RuleBase" id="RU003811"/>
    </source>
</evidence>
<dbReference type="Gene3D" id="3.40.50.620">
    <property type="entry name" value="HUPs"/>
    <property type="match status" value="1"/>
</dbReference>
<dbReference type="GO" id="GO:0005524">
    <property type="term" value="F:ATP binding"/>
    <property type="evidence" value="ECO:0007669"/>
    <property type="project" value="UniProtKB-UniRule"/>
</dbReference>
<accession>A0A1I4LRC3</accession>
<dbReference type="GO" id="GO:0004359">
    <property type="term" value="F:glutaminase activity"/>
    <property type="evidence" value="ECO:0007669"/>
    <property type="project" value="InterPro"/>
</dbReference>
<protein>
    <recommendedName>
        <fullName evidence="12 13">NH(3)-dependent NAD(+) synthetase</fullName>
        <ecNumber evidence="11 13">6.3.1.5</ecNumber>
    </recommendedName>
</protein>
<dbReference type="GO" id="GO:0046872">
    <property type="term" value="F:metal ion binding"/>
    <property type="evidence" value="ECO:0007669"/>
    <property type="project" value="UniProtKB-KW"/>
</dbReference>